<dbReference type="Pfam" id="PF02537">
    <property type="entry name" value="CRCB"/>
    <property type="match status" value="1"/>
</dbReference>
<feature type="transmembrane region" description="Helical" evidence="9">
    <location>
        <begin position="297"/>
        <end position="319"/>
    </location>
</feature>
<accession>A0A9W7L238</accession>
<dbReference type="GO" id="GO:0005886">
    <property type="term" value="C:plasma membrane"/>
    <property type="evidence" value="ECO:0007669"/>
    <property type="project" value="UniProtKB-SubCell"/>
</dbReference>
<feature type="transmembrane region" description="Helical" evidence="9">
    <location>
        <begin position="106"/>
        <end position="127"/>
    </location>
</feature>
<evidence type="ECO:0000256" key="2">
    <source>
        <dbReference type="ARBA" id="ARBA00004651"/>
    </source>
</evidence>
<feature type="transmembrane region" description="Helical" evidence="9">
    <location>
        <begin position="7"/>
        <end position="29"/>
    </location>
</feature>
<keyword evidence="5 9" id="KW-1133">Transmembrane helix</keyword>
<sequence>MFALIDCLVYCLASMSGTILRIAISSIAVSSPGSLWFTTTSSLLENIIGTALISISLVLARHSPRRFDYALQTGLCGSFTTYGTMTTVAVSQFLFGLQPTPSWGGFMNMLFEMLVNITLSHTVGFRGGKRIVTLAMRTRKLGAPLRRYFNPVLITLPLILGVIVAVFWSFSNNWTLDTFSKQRVYGVLFSPVGSIIRATLSKYLNTKPRCAVAYPGTLIANIVGTFIGSVNGGYVYLNGPYKSVILGALDLGVGGTMSTVSTYVKEVNAITALQEVSEASESMGLEVRGPGEESVEVYIGIMSGLTICASIVGFLVGGWRVP</sequence>
<evidence type="ECO:0000313" key="11">
    <source>
        <dbReference type="Proteomes" id="UP001165065"/>
    </source>
</evidence>
<evidence type="ECO:0000256" key="4">
    <source>
        <dbReference type="ARBA" id="ARBA00022692"/>
    </source>
</evidence>
<keyword evidence="6 9" id="KW-0472">Membrane</keyword>
<dbReference type="OrthoDB" id="409792at2759"/>
<evidence type="ECO:0000256" key="6">
    <source>
        <dbReference type="ARBA" id="ARBA00023136"/>
    </source>
</evidence>
<proteinExistence type="inferred from homology"/>
<keyword evidence="3" id="KW-1003">Cell membrane</keyword>
<feature type="transmembrane region" description="Helical" evidence="9">
    <location>
        <begin position="182"/>
        <end position="200"/>
    </location>
</feature>
<evidence type="ECO:0000256" key="1">
    <source>
        <dbReference type="ARBA" id="ARBA00002598"/>
    </source>
</evidence>
<comment type="caution">
    <text evidence="10">The sequence shown here is derived from an EMBL/GenBank/DDBJ whole genome shotgun (WGS) entry which is preliminary data.</text>
</comment>
<evidence type="ECO:0000256" key="7">
    <source>
        <dbReference type="ARBA" id="ARBA00035120"/>
    </source>
</evidence>
<feature type="transmembrane region" description="Helical" evidence="9">
    <location>
        <begin position="212"/>
        <end position="237"/>
    </location>
</feature>
<dbReference type="PANTHER" id="PTHR28259">
    <property type="entry name" value="FLUORIDE EXPORT PROTEIN 1-RELATED"/>
    <property type="match status" value="1"/>
</dbReference>
<reference evidence="11" key="1">
    <citation type="journal article" date="2023" name="Commun. Biol.">
        <title>Genome analysis of Parmales, the sister group of diatoms, reveals the evolutionary specialization of diatoms from phago-mixotrophs to photoautotrophs.</title>
        <authorList>
            <person name="Ban H."/>
            <person name="Sato S."/>
            <person name="Yoshikawa S."/>
            <person name="Yamada K."/>
            <person name="Nakamura Y."/>
            <person name="Ichinomiya M."/>
            <person name="Sato N."/>
            <person name="Blanc-Mathieu R."/>
            <person name="Endo H."/>
            <person name="Kuwata A."/>
            <person name="Ogata H."/>
        </authorList>
    </citation>
    <scope>NUCLEOTIDE SEQUENCE [LARGE SCALE GENOMIC DNA]</scope>
</reference>
<gene>
    <name evidence="10" type="ORF">TrCOL_g4509</name>
</gene>
<feature type="transmembrane region" description="Helical" evidence="9">
    <location>
        <begin position="35"/>
        <end position="59"/>
    </location>
</feature>
<name>A0A9W7L238_9STRA</name>
<keyword evidence="4 9" id="KW-0812">Transmembrane</keyword>
<protein>
    <submittedName>
        <fullName evidence="10">Uncharacterized protein</fullName>
    </submittedName>
</protein>
<dbReference type="GO" id="GO:1903425">
    <property type="term" value="F:fluoride transmembrane transporter activity"/>
    <property type="evidence" value="ECO:0007669"/>
    <property type="project" value="TreeGrafter"/>
</dbReference>
<dbReference type="AlphaFoldDB" id="A0A9W7L238"/>
<organism evidence="10 11">
    <name type="scientific">Triparma columacea</name>
    <dbReference type="NCBI Taxonomy" id="722753"/>
    <lineage>
        <taxon>Eukaryota</taxon>
        <taxon>Sar</taxon>
        <taxon>Stramenopiles</taxon>
        <taxon>Ochrophyta</taxon>
        <taxon>Bolidophyceae</taxon>
        <taxon>Parmales</taxon>
        <taxon>Triparmaceae</taxon>
        <taxon>Triparma</taxon>
    </lineage>
</organism>
<dbReference type="Proteomes" id="UP001165065">
    <property type="component" value="Unassembled WGS sequence"/>
</dbReference>
<comment type="function">
    <text evidence="1">Fluoride channel required for the rapid expulsion of cytoplasmic fluoride.</text>
</comment>
<evidence type="ECO:0000313" key="10">
    <source>
        <dbReference type="EMBL" id="GMI21078.1"/>
    </source>
</evidence>
<dbReference type="PANTHER" id="PTHR28259:SF1">
    <property type="entry name" value="FLUORIDE EXPORT PROTEIN 1-RELATED"/>
    <property type="match status" value="1"/>
</dbReference>
<comment type="catalytic activity">
    <reaction evidence="8">
        <text>fluoride(in) = fluoride(out)</text>
        <dbReference type="Rhea" id="RHEA:76159"/>
        <dbReference type="ChEBI" id="CHEBI:17051"/>
    </reaction>
    <physiologicalReaction direction="left-to-right" evidence="8">
        <dbReference type="Rhea" id="RHEA:76160"/>
    </physiologicalReaction>
</comment>
<evidence type="ECO:0000256" key="5">
    <source>
        <dbReference type="ARBA" id="ARBA00022989"/>
    </source>
</evidence>
<dbReference type="EMBL" id="BRYA01000526">
    <property type="protein sequence ID" value="GMI21078.1"/>
    <property type="molecule type" value="Genomic_DNA"/>
</dbReference>
<comment type="subcellular location">
    <subcellularLocation>
        <location evidence="2">Cell membrane</location>
        <topology evidence="2">Multi-pass membrane protein</topology>
    </subcellularLocation>
</comment>
<dbReference type="InterPro" id="IPR003691">
    <property type="entry name" value="FluC"/>
</dbReference>
<evidence type="ECO:0000256" key="3">
    <source>
        <dbReference type="ARBA" id="ARBA00022475"/>
    </source>
</evidence>
<evidence type="ECO:0000256" key="9">
    <source>
        <dbReference type="SAM" id="Phobius"/>
    </source>
</evidence>
<feature type="transmembrane region" description="Helical" evidence="9">
    <location>
        <begin position="71"/>
        <end position="94"/>
    </location>
</feature>
<feature type="transmembrane region" description="Helical" evidence="9">
    <location>
        <begin position="148"/>
        <end position="170"/>
    </location>
</feature>
<keyword evidence="11" id="KW-1185">Reference proteome</keyword>
<evidence type="ECO:0000256" key="8">
    <source>
        <dbReference type="ARBA" id="ARBA00035585"/>
    </source>
</evidence>
<comment type="similarity">
    <text evidence="7">Belongs to the fluoride channel Fluc/FEX (TC 1.A.43) family.</text>
</comment>